<proteinExistence type="predicted"/>
<dbReference type="SMART" id="SM00388">
    <property type="entry name" value="HisKA"/>
    <property type="match status" value="1"/>
</dbReference>
<organism evidence="15 16">
    <name type="scientific">Amycolatopsis endophytica</name>
    <dbReference type="NCBI Taxonomy" id="860233"/>
    <lineage>
        <taxon>Bacteria</taxon>
        <taxon>Bacillati</taxon>
        <taxon>Actinomycetota</taxon>
        <taxon>Actinomycetes</taxon>
        <taxon>Pseudonocardiales</taxon>
        <taxon>Pseudonocardiaceae</taxon>
        <taxon>Amycolatopsis</taxon>
    </lineage>
</organism>
<dbReference type="InterPro" id="IPR036097">
    <property type="entry name" value="HisK_dim/P_sf"/>
</dbReference>
<keyword evidence="8 11" id="KW-1133">Transmembrane helix</keyword>
<dbReference type="PRINTS" id="PR00344">
    <property type="entry name" value="BCTRLSENSOR"/>
</dbReference>
<dbReference type="Pfam" id="PF02518">
    <property type="entry name" value="HATPase_c"/>
    <property type="match status" value="1"/>
</dbReference>
<dbReference type="Proteomes" id="UP000549616">
    <property type="component" value="Unassembled WGS sequence"/>
</dbReference>
<keyword evidence="4" id="KW-0597">Phosphoprotein</keyword>
<feature type="transmembrane region" description="Helical" evidence="11">
    <location>
        <begin position="157"/>
        <end position="178"/>
    </location>
</feature>
<dbReference type="CDD" id="cd00075">
    <property type="entry name" value="HATPase"/>
    <property type="match status" value="1"/>
</dbReference>
<dbReference type="EC" id="2.7.13.3" evidence="3"/>
<evidence type="ECO:0000256" key="5">
    <source>
        <dbReference type="ARBA" id="ARBA00022679"/>
    </source>
</evidence>
<comment type="subcellular location">
    <subcellularLocation>
        <location evidence="2">Cell membrane</location>
    </subcellularLocation>
</comment>
<reference evidence="15 16" key="1">
    <citation type="submission" date="2020-07" db="EMBL/GenBank/DDBJ databases">
        <title>Sequencing the genomes of 1000 actinobacteria strains.</title>
        <authorList>
            <person name="Klenk H.-P."/>
        </authorList>
    </citation>
    <scope>NUCLEOTIDE SEQUENCE [LARGE SCALE GENOMIC DNA]</scope>
    <source>
        <strain evidence="15 16">DSM 104006</strain>
    </source>
</reference>
<dbReference type="CDD" id="cd06225">
    <property type="entry name" value="HAMP"/>
    <property type="match status" value="1"/>
</dbReference>
<keyword evidence="16" id="KW-1185">Reference proteome</keyword>
<keyword evidence="7 15" id="KW-0418">Kinase</keyword>
<evidence type="ECO:0000256" key="8">
    <source>
        <dbReference type="ARBA" id="ARBA00022989"/>
    </source>
</evidence>
<evidence type="ECO:0000313" key="15">
    <source>
        <dbReference type="EMBL" id="NYI88411.1"/>
    </source>
</evidence>
<evidence type="ECO:0000256" key="7">
    <source>
        <dbReference type="ARBA" id="ARBA00022777"/>
    </source>
</evidence>
<feature type="signal peptide" evidence="12">
    <location>
        <begin position="1"/>
        <end position="24"/>
    </location>
</feature>
<dbReference type="CDD" id="cd00082">
    <property type="entry name" value="HisKA"/>
    <property type="match status" value="1"/>
</dbReference>
<dbReference type="PROSITE" id="PS50109">
    <property type="entry name" value="HIS_KIN"/>
    <property type="match status" value="1"/>
</dbReference>
<name>A0A853B0U8_9PSEU</name>
<evidence type="ECO:0000256" key="6">
    <source>
        <dbReference type="ARBA" id="ARBA00022692"/>
    </source>
</evidence>
<gene>
    <name evidence="15" type="ORF">HNR02_001734</name>
</gene>
<evidence type="ECO:0000259" key="13">
    <source>
        <dbReference type="PROSITE" id="PS50109"/>
    </source>
</evidence>
<dbReference type="PANTHER" id="PTHR45436">
    <property type="entry name" value="SENSOR HISTIDINE KINASE YKOH"/>
    <property type="match status" value="1"/>
</dbReference>
<dbReference type="PROSITE" id="PS50885">
    <property type="entry name" value="HAMP"/>
    <property type="match status" value="1"/>
</dbReference>
<dbReference type="Gene3D" id="1.10.287.130">
    <property type="match status" value="1"/>
</dbReference>
<dbReference type="GO" id="GO:0000155">
    <property type="term" value="F:phosphorelay sensor kinase activity"/>
    <property type="evidence" value="ECO:0007669"/>
    <property type="project" value="InterPro"/>
</dbReference>
<feature type="chain" id="PRO_5039161678" description="histidine kinase" evidence="12">
    <location>
        <begin position="25"/>
        <end position="460"/>
    </location>
</feature>
<evidence type="ECO:0000259" key="14">
    <source>
        <dbReference type="PROSITE" id="PS50885"/>
    </source>
</evidence>
<dbReference type="Pfam" id="PF00512">
    <property type="entry name" value="HisKA"/>
    <property type="match status" value="1"/>
</dbReference>
<evidence type="ECO:0000256" key="3">
    <source>
        <dbReference type="ARBA" id="ARBA00012438"/>
    </source>
</evidence>
<evidence type="ECO:0000256" key="2">
    <source>
        <dbReference type="ARBA" id="ARBA00004236"/>
    </source>
</evidence>
<dbReference type="InterPro" id="IPR036890">
    <property type="entry name" value="HATPase_C_sf"/>
</dbReference>
<protein>
    <recommendedName>
        <fullName evidence="3">histidine kinase</fullName>
        <ecNumber evidence="3">2.7.13.3</ecNumber>
    </recommendedName>
</protein>
<keyword evidence="12" id="KW-0732">Signal</keyword>
<dbReference type="PANTHER" id="PTHR45436:SF5">
    <property type="entry name" value="SENSOR HISTIDINE KINASE TRCS"/>
    <property type="match status" value="1"/>
</dbReference>
<comment type="catalytic activity">
    <reaction evidence="1">
        <text>ATP + protein L-histidine = ADP + protein N-phospho-L-histidine.</text>
        <dbReference type="EC" id="2.7.13.3"/>
    </reaction>
</comment>
<dbReference type="RefSeq" id="WP_179772649.1">
    <property type="nucleotide sequence ID" value="NZ_JACCFK010000001.1"/>
</dbReference>
<dbReference type="SMART" id="SM00387">
    <property type="entry name" value="HATPase_c"/>
    <property type="match status" value="1"/>
</dbReference>
<feature type="transmembrane region" description="Helical" evidence="11">
    <location>
        <begin position="126"/>
        <end position="145"/>
    </location>
</feature>
<dbReference type="InterPro" id="IPR003661">
    <property type="entry name" value="HisK_dim/P_dom"/>
</dbReference>
<evidence type="ECO:0000256" key="9">
    <source>
        <dbReference type="ARBA" id="ARBA00023012"/>
    </source>
</evidence>
<keyword evidence="10 11" id="KW-0472">Membrane</keyword>
<dbReference type="Gene3D" id="3.30.565.10">
    <property type="entry name" value="Histidine kinase-like ATPase, C-terminal domain"/>
    <property type="match status" value="1"/>
</dbReference>
<dbReference type="Pfam" id="PF00672">
    <property type="entry name" value="HAMP"/>
    <property type="match status" value="1"/>
</dbReference>
<dbReference type="AlphaFoldDB" id="A0A853B0U8"/>
<keyword evidence="9" id="KW-0902">Two-component regulatory system</keyword>
<evidence type="ECO:0000256" key="10">
    <source>
        <dbReference type="ARBA" id="ARBA00023136"/>
    </source>
</evidence>
<feature type="domain" description="Histidine kinase" evidence="13">
    <location>
        <begin position="246"/>
        <end position="450"/>
    </location>
</feature>
<accession>A0A853B0U8</accession>
<dbReference type="SUPFAM" id="SSF47384">
    <property type="entry name" value="Homodimeric domain of signal transducing histidine kinase"/>
    <property type="match status" value="1"/>
</dbReference>
<dbReference type="EMBL" id="JACCFK010000001">
    <property type="protein sequence ID" value="NYI88411.1"/>
    <property type="molecule type" value="Genomic_DNA"/>
</dbReference>
<dbReference type="SUPFAM" id="SSF55874">
    <property type="entry name" value="ATPase domain of HSP90 chaperone/DNA topoisomerase II/histidine kinase"/>
    <property type="match status" value="1"/>
</dbReference>
<evidence type="ECO:0000256" key="11">
    <source>
        <dbReference type="SAM" id="Phobius"/>
    </source>
</evidence>
<dbReference type="InterPro" id="IPR003594">
    <property type="entry name" value="HATPase_dom"/>
</dbReference>
<dbReference type="InterPro" id="IPR004358">
    <property type="entry name" value="Sig_transdc_His_kin-like_C"/>
</dbReference>
<evidence type="ECO:0000256" key="1">
    <source>
        <dbReference type="ARBA" id="ARBA00000085"/>
    </source>
</evidence>
<keyword evidence="6 11" id="KW-0812">Transmembrane</keyword>
<dbReference type="InterPro" id="IPR003660">
    <property type="entry name" value="HAMP_dom"/>
</dbReference>
<evidence type="ECO:0000313" key="16">
    <source>
        <dbReference type="Proteomes" id="UP000549616"/>
    </source>
</evidence>
<dbReference type="GO" id="GO:0005886">
    <property type="term" value="C:plasma membrane"/>
    <property type="evidence" value="ECO:0007669"/>
    <property type="project" value="UniProtKB-SubCell"/>
</dbReference>
<dbReference type="InterPro" id="IPR050428">
    <property type="entry name" value="TCS_sensor_his_kinase"/>
</dbReference>
<dbReference type="SUPFAM" id="SSF158472">
    <property type="entry name" value="HAMP domain-like"/>
    <property type="match status" value="1"/>
</dbReference>
<keyword evidence="5 15" id="KW-0808">Transferase</keyword>
<dbReference type="SMART" id="SM00304">
    <property type="entry name" value="HAMP"/>
    <property type="match status" value="1"/>
</dbReference>
<evidence type="ECO:0000256" key="4">
    <source>
        <dbReference type="ARBA" id="ARBA00022553"/>
    </source>
</evidence>
<dbReference type="Gene3D" id="6.10.340.10">
    <property type="match status" value="1"/>
</dbReference>
<evidence type="ECO:0000256" key="12">
    <source>
        <dbReference type="SAM" id="SignalP"/>
    </source>
</evidence>
<feature type="domain" description="HAMP" evidence="14">
    <location>
        <begin position="179"/>
        <end position="231"/>
    </location>
</feature>
<dbReference type="InterPro" id="IPR005467">
    <property type="entry name" value="His_kinase_dom"/>
</dbReference>
<comment type="caution">
    <text evidence="15">The sequence shown here is derived from an EMBL/GenBank/DDBJ whole genome shotgun (WGS) entry which is preliminary data.</text>
</comment>
<sequence>MRPHFGLRARIAAAVVFVTVAATAAMALAAYQLQANDTTSRFHAASRADFSSDLAQTRFVAQNLSPDHVVGYMDRESAVAWSVFDYSGEHPVVHGETPPVELPGWLLTAARSNEEPMSMQPAGTPYLVLAASPVDGVVLVEYYTLDSLRADLTKLRANLAGMALLVAVLGVAGALVAAKRIQRPVRAAANAALRLGEGDLGTRLAVRGRDELADLAGSFNAMAERVETSIVELRAKEEQQRRFVADVAHDLRTPVATMVAAADGVDSPNPDARGRAGQLLAVQSRRLATLVEDLLEISRFDAGVADFRAEPVDLADLWAEAIDLVGGEGITLRTTGDVTVHGDPRRLHTIARNLLTNALTHGAPPVTVTVDGTGRDVVTAEVADSGPGVPDDLGPLVFDRFVRGDRARTATAGSGLGLAIAQENARAHGGRIEVSTQDGAVFTLRLPRAVSEPRDPSDRA</sequence>